<protein>
    <submittedName>
        <fullName evidence="1">Uncharacterized protein</fullName>
    </submittedName>
</protein>
<proteinExistence type="predicted"/>
<keyword evidence="2" id="KW-1185">Reference proteome</keyword>
<sequence>MKKLVLLCFALFASIGVQAHNFGPASMQNARGVNETIVVMNLKSTWSGFYSFSVGGKPLRDNGNKIIQKFVIEGMTAQFPFTIDNKYIKNDHVMICSWENRPDVMFKQEVCFNVKV</sequence>
<reference evidence="1 2" key="1">
    <citation type="submission" date="2020-09" db="EMBL/GenBank/DDBJ databases">
        <authorList>
            <person name="Jameson E."/>
        </authorList>
    </citation>
    <scope>NUCLEOTIDE SEQUENCE [LARGE SCALE GENOMIC DNA]</scope>
</reference>
<evidence type="ECO:0000313" key="1">
    <source>
        <dbReference type="EMBL" id="CAD5236028.1"/>
    </source>
</evidence>
<dbReference type="Proteomes" id="UP000596247">
    <property type="component" value="Chromosome"/>
</dbReference>
<accession>A0A7R8R9D0</accession>
<organism evidence="1 2">
    <name type="scientific">Klebsiella phage vB_KvM-Eowyn</name>
    <dbReference type="NCBI Taxonomy" id="2762819"/>
    <lineage>
        <taxon>Viruses</taxon>
        <taxon>Duplodnaviria</taxon>
        <taxon>Heunggongvirae</taxon>
        <taxon>Uroviricota</taxon>
        <taxon>Caudoviricetes</taxon>
        <taxon>Chimalliviridae</taxon>
        <taxon>Eowynvirus</taxon>
        <taxon>Eowynvirus eowyn</taxon>
    </lineage>
</organism>
<name>A0A7R8R9D0_9CAUD</name>
<gene>
    <name evidence="1" type="ORF">LLCLJKAH_00039</name>
</gene>
<evidence type="ECO:0000313" key="2">
    <source>
        <dbReference type="Proteomes" id="UP000596247"/>
    </source>
</evidence>
<dbReference type="EMBL" id="LR881104">
    <property type="protein sequence ID" value="CAD5236028.1"/>
    <property type="molecule type" value="Genomic_DNA"/>
</dbReference>